<evidence type="ECO:0000256" key="4">
    <source>
        <dbReference type="ARBA" id="ARBA00022964"/>
    </source>
</evidence>
<evidence type="ECO:0000256" key="7">
    <source>
        <dbReference type="PIRSR" id="PIRSR610300-50"/>
    </source>
</evidence>
<gene>
    <name evidence="10" type="ORF">POJ06DRAFT_250067</name>
</gene>
<comment type="similarity">
    <text evidence="1 9">Belongs to the cysteine dioxygenase family.</text>
</comment>
<evidence type="ECO:0000313" key="10">
    <source>
        <dbReference type="EMBL" id="KAJ8100977.1"/>
    </source>
</evidence>
<accession>A0AAD7QT22</accession>
<dbReference type="GO" id="GO:0008198">
    <property type="term" value="F:ferrous iron binding"/>
    <property type="evidence" value="ECO:0007669"/>
    <property type="project" value="TreeGrafter"/>
</dbReference>
<dbReference type="Gene3D" id="2.60.120.10">
    <property type="entry name" value="Jelly Rolls"/>
    <property type="match status" value="1"/>
</dbReference>
<comment type="caution">
    <text evidence="10">The sequence shown here is derived from an EMBL/GenBank/DDBJ whole genome shotgun (WGS) entry which is preliminary data.</text>
</comment>
<evidence type="ECO:0000256" key="9">
    <source>
        <dbReference type="RuleBase" id="RU366010"/>
    </source>
</evidence>
<dbReference type="InterPro" id="IPR011051">
    <property type="entry name" value="RmlC_Cupin_sf"/>
</dbReference>
<comment type="catalytic activity">
    <reaction evidence="9">
        <text>L-cysteine + O2 = 3-sulfino-L-alanine + H(+)</text>
        <dbReference type="Rhea" id="RHEA:20441"/>
        <dbReference type="ChEBI" id="CHEBI:15378"/>
        <dbReference type="ChEBI" id="CHEBI:15379"/>
        <dbReference type="ChEBI" id="CHEBI:35235"/>
        <dbReference type="ChEBI" id="CHEBI:61085"/>
        <dbReference type="EC" id="1.13.11.20"/>
    </reaction>
</comment>
<reference evidence="10" key="1">
    <citation type="submission" date="2023-03" db="EMBL/GenBank/DDBJ databases">
        <title>Near-Complete genome sequence of Lipomyces tetrasporous NRRL Y-64009, an oleaginous yeast capable of growing on lignocellulosic hydrolysates.</title>
        <authorList>
            <consortium name="Lawrence Berkeley National Laboratory"/>
            <person name="Jagtap S.S."/>
            <person name="Liu J.-J."/>
            <person name="Walukiewicz H.E."/>
            <person name="Pangilinan J."/>
            <person name="Lipzen A."/>
            <person name="Ahrendt S."/>
            <person name="Koriabine M."/>
            <person name="Cobaugh K."/>
            <person name="Salamov A."/>
            <person name="Yoshinaga Y."/>
            <person name="Ng V."/>
            <person name="Daum C."/>
            <person name="Grigoriev I.V."/>
            <person name="Slininger P.J."/>
            <person name="Dien B.S."/>
            <person name="Jin Y.-S."/>
            <person name="Rao C.V."/>
        </authorList>
    </citation>
    <scope>NUCLEOTIDE SEQUENCE</scope>
    <source>
        <strain evidence="10">NRRL Y-64009</strain>
    </source>
</reference>
<feature type="binding site" evidence="8">
    <location>
        <position position="171"/>
    </location>
    <ligand>
        <name>Fe cation</name>
        <dbReference type="ChEBI" id="CHEBI:24875"/>
        <note>catalytic</note>
    </ligand>
</feature>
<evidence type="ECO:0000256" key="8">
    <source>
        <dbReference type="PIRSR" id="PIRSR610300-51"/>
    </source>
</evidence>
<dbReference type="Pfam" id="PF05995">
    <property type="entry name" value="CDO_I"/>
    <property type="match status" value="1"/>
</dbReference>
<sequence length="283" mass="32066">MWLPFFRSGLTAVVSIRTRLTISQFSVICPGTPVSPGVVRPKVPISALRKRAMRSTSSPSQITTELTISRTTTPIMSTMATTSRLDTFDELVEEIKRQLGLTSGIDSDDVDVEQLMDAMRRYRSEISHWEKYALADLSRNYTRNGVDDMNDKANLLVLVWNPGKGSLIHDHAEAHCIMKILQGELVESIYKWPEGHSPRRMEIDRRVVYHENEVTYMHDKLGLHRISNETQKPAISLHLYTPPWAAKNGCLAFDERTGKQIKVNLSNLYSDSGVICSRRADHV</sequence>
<dbReference type="GeneID" id="80882407"/>
<dbReference type="SUPFAM" id="SSF51182">
    <property type="entry name" value="RmlC-like cupins"/>
    <property type="match status" value="1"/>
</dbReference>
<comment type="cofactor">
    <cofactor evidence="9">
        <name>Fe cation</name>
        <dbReference type="ChEBI" id="CHEBI:24875"/>
    </cofactor>
    <text evidence="9">Binds 1 Fe cation per subunit.</text>
</comment>
<feature type="binding site" evidence="8">
    <location>
        <position position="224"/>
    </location>
    <ligand>
        <name>Fe cation</name>
        <dbReference type="ChEBI" id="CHEBI:24875"/>
        <note>catalytic</note>
    </ligand>
</feature>
<evidence type="ECO:0000256" key="2">
    <source>
        <dbReference type="ARBA" id="ARBA00013133"/>
    </source>
</evidence>
<dbReference type="InterPro" id="IPR014710">
    <property type="entry name" value="RmlC-like_jellyroll"/>
</dbReference>
<dbReference type="CDD" id="cd10548">
    <property type="entry name" value="cupin_CDO"/>
    <property type="match status" value="1"/>
</dbReference>
<organism evidence="10 11">
    <name type="scientific">Lipomyces tetrasporus</name>
    <dbReference type="NCBI Taxonomy" id="54092"/>
    <lineage>
        <taxon>Eukaryota</taxon>
        <taxon>Fungi</taxon>
        <taxon>Dikarya</taxon>
        <taxon>Ascomycota</taxon>
        <taxon>Saccharomycotina</taxon>
        <taxon>Lipomycetes</taxon>
        <taxon>Lipomycetales</taxon>
        <taxon>Lipomycetaceae</taxon>
        <taxon>Lipomyces</taxon>
    </lineage>
</organism>
<keyword evidence="7" id="KW-0883">Thioether bond</keyword>
<name>A0AAD7QT22_9ASCO</name>
<keyword evidence="11" id="KW-1185">Reference proteome</keyword>
<dbReference type="RefSeq" id="XP_056044427.1">
    <property type="nucleotide sequence ID" value="XM_056187241.1"/>
</dbReference>
<dbReference type="InterPro" id="IPR010300">
    <property type="entry name" value="CDO_1"/>
</dbReference>
<dbReference type="EMBL" id="JARPMG010000004">
    <property type="protein sequence ID" value="KAJ8100977.1"/>
    <property type="molecule type" value="Genomic_DNA"/>
</dbReference>
<evidence type="ECO:0000256" key="5">
    <source>
        <dbReference type="ARBA" id="ARBA00023002"/>
    </source>
</evidence>
<evidence type="ECO:0000256" key="6">
    <source>
        <dbReference type="ARBA" id="ARBA00023004"/>
    </source>
</evidence>
<keyword evidence="3 8" id="KW-0479">Metal-binding</keyword>
<evidence type="ECO:0000313" key="11">
    <source>
        <dbReference type="Proteomes" id="UP001217417"/>
    </source>
</evidence>
<keyword evidence="6 8" id="KW-0408">Iron</keyword>
<dbReference type="PANTHER" id="PTHR12918">
    <property type="entry name" value="CYSTEINE DIOXYGENASE"/>
    <property type="match status" value="1"/>
</dbReference>
<feature type="cross-link" description="3'-(S-cysteinyl)-tyrosine (Cys-Tyr)" evidence="7">
    <location>
        <begin position="176"/>
        <end position="240"/>
    </location>
</feature>
<dbReference type="GO" id="GO:0019448">
    <property type="term" value="P:L-cysteine catabolic process"/>
    <property type="evidence" value="ECO:0007669"/>
    <property type="project" value="TreeGrafter"/>
</dbReference>
<proteinExistence type="inferred from homology"/>
<keyword evidence="4 9" id="KW-0223">Dioxygenase</keyword>
<keyword evidence="5 9" id="KW-0560">Oxidoreductase</keyword>
<dbReference type="Proteomes" id="UP001217417">
    <property type="component" value="Unassembled WGS sequence"/>
</dbReference>
<dbReference type="GO" id="GO:0017172">
    <property type="term" value="F:cysteine dioxygenase activity"/>
    <property type="evidence" value="ECO:0007669"/>
    <property type="project" value="UniProtKB-UniRule"/>
</dbReference>
<feature type="binding site" evidence="8">
    <location>
        <position position="169"/>
    </location>
    <ligand>
        <name>Fe cation</name>
        <dbReference type="ChEBI" id="CHEBI:24875"/>
        <note>catalytic</note>
    </ligand>
</feature>
<dbReference type="AlphaFoldDB" id="A0AAD7QT22"/>
<evidence type="ECO:0000256" key="3">
    <source>
        <dbReference type="ARBA" id="ARBA00022723"/>
    </source>
</evidence>
<evidence type="ECO:0000256" key="1">
    <source>
        <dbReference type="ARBA" id="ARBA00006622"/>
    </source>
</evidence>
<dbReference type="PANTHER" id="PTHR12918:SF1">
    <property type="entry name" value="CYSTEINE DIOXYGENASE TYPE 1"/>
    <property type="match status" value="1"/>
</dbReference>
<protein>
    <recommendedName>
        <fullName evidence="2 9">Cysteine dioxygenase</fullName>
        <ecNumber evidence="2 9">1.13.11.20</ecNumber>
    </recommendedName>
</protein>
<dbReference type="EC" id="1.13.11.20" evidence="2 9"/>